<keyword evidence="1" id="KW-0812">Transmembrane</keyword>
<name>A0A1H2PW23_9BURK</name>
<evidence type="ECO:0000313" key="2">
    <source>
        <dbReference type="EMBL" id="SDV51523.1"/>
    </source>
</evidence>
<dbReference type="Proteomes" id="UP000243719">
    <property type="component" value="Unassembled WGS sequence"/>
</dbReference>
<proteinExistence type="predicted"/>
<sequence length="219" mass="23822">MRLVRHLFRYHSPLLVAATAGALASALLPDRMETVTRALIGWTLCAWLYLGVAWFTMARASATDVHTLARREDESAGTLLVVIVAASFASVAAIIHELARAKGGLSPGMRVEHVALSVTTLLGGWLLLPTLFTRHYARLHFASVDATGEGLRFPDEKVKPNYWDFAYFAFTIAVASQTADVSIASPRMRRTVLCQSVLSFFFNLAVLGLSVNIVAGLFG</sequence>
<feature type="transmembrane region" description="Helical" evidence="1">
    <location>
        <begin position="77"/>
        <end position="95"/>
    </location>
</feature>
<dbReference type="RefSeq" id="WP_091913245.1">
    <property type="nucleotide sequence ID" value="NZ_FNLO01000018.1"/>
</dbReference>
<dbReference type="Pfam" id="PF07077">
    <property type="entry name" value="DUF1345"/>
    <property type="match status" value="1"/>
</dbReference>
<keyword evidence="1" id="KW-1133">Transmembrane helix</keyword>
<dbReference type="InterPro" id="IPR009781">
    <property type="entry name" value="DUF1345"/>
</dbReference>
<gene>
    <name evidence="2" type="ORF">SAMN05216551_11829</name>
</gene>
<keyword evidence="3" id="KW-1185">Reference proteome</keyword>
<feature type="transmembrane region" description="Helical" evidence="1">
    <location>
        <begin position="39"/>
        <end position="57"/>
    </location>
</feature>
<dbReference type="AlphaFoldDB" id="A0A1H2PW23"/>
<protein>
    <submittedName>
        <fullName evidence="2">Uncharacterized membrane protein</fullName>
    </submittedName>
</protein>
<evidence type="ECO:0000313" key="3">
    <source>
        <dbReference type="Proteomes" id="UP000243719"/>
    </source>
</evidence>
<accession>A0A1H2PW23</accession>
<organism evidence="2 3">
    <name type="scientific">Chitinasiproducens palmae</name>
    <dbReference type="NCBI Taxonomy" id="1770053"/>
    <lineage>
        <taxon>Bacteria</taxon>
        <taxon>Pseudomonadati</taxon>
        <taxon>Pseudomonadota</taxon>
        <taxon>Betaproteobacteria</taxon>
        <taxon>Burkholderiales</taxon>
        <taxon>Burkholderiaceae</taxon>
        <taxon>Chitinasiproducens</taxon>
    </lineage>
</organism>
<dbReference type="EMBL" id="FNLO01000018">
    <property type="protein sequence ID" value="SDV51523.1"/>
    <property type="molecule type" value="Genomic_DNA"/>
</dbReference>
<feature type="transmembrane region" description="Helical" evidence="1">
    <location>
        <begin position="197"/>
        <end position="218"/>
    </location>
</feature>
<keyword evidence="1" id="KW-0472">Membrane</keyword>
<reference evidence="3" key="1">
    <citation type="submission" date="2016-09" db="EMBL/GenBank/DDBJ databases">
        <authorList>
            <person name="Varghese N."/>
            <person name="Submissions S."/>
        </authorList>
    </citation>
    <scope>NUCLEOTIDE SEQUENCE [LARGE SCALE GENOMIC DNA]</scope>
    <source>
        <strain evidence="3">JS23</strain>
    </source>
</reference>
<evidence type="ECO:0000256" key="1">
    <source>
        <dbReference type="SAM" id="Phobius"/>
    </source>
</evidence>
<dbReference type="STRING" id="1770053.SAMN05216551_11829"/>
<feature type="transmembrane region" description="Helical" evidence="1">
    <location>
        <begin position="115"/>
        <end position="132"/>
    </location>
</feature>
<dbReference type="OrthoDB" id="64737at2"/>